<dbReference type="InterPro" id="IPR013108">
    <property type="entry name" value="Amidohydro_3"/>
</dbReference>
<feature type="domain" description="Amidohydrolase 3" evidence="2">
    <location>
        <begin position="74"/>
        <end position="561"/>
    </location>
</feature>
<evidence type="ECO:0000259" key="2">
    <source>
        <dbReference type="Pfam" id="PF07969"/>
    </source>
</evidence>
<dbReference type="STRING" id="260552.Mag101_01090"/>
<keyword evidence="4" id="KW-1185">Reference proteome</keyword>
<dbReference type="Pfam" id="PF07969">
    <property type="entry name" value="Amidohydro_3"/>
    <property type="match status" value="1"/>
</dbReference>
<protein>
    <recommendedName>
        <fullName evidence="2">Amidohydrolase 3 domain-containing protein</fullName>
    </recommendedName>
</protein>
<sequence>MHYTNLLRFLLIMFGALICACSSSDKADRIFVNGTVITLDENNTIAEAIAVSEGRILAVGSTQEIQALASTDTETVDLAGKTLLPGFVAAHEHPAISAVFRNFLDMSGFTHASAAEAWQALENEVANTPRGEWVYAMGLDPILLADLQTPDRAQLDALAPHNPVFILAANLHTAWVNSAALTAAGIDESTPPPGEGSYFGRDEDGRLNGMLVEKEAMEPFTAVHKKPLRVAAAYQARLDDLRAAGFTSVASLGFNVPAWLARWAASENFAPRIRQFFYYRGENLSKLDGKPDFDSDFFRVLGAKFWYDGSPYSGTMMVEQPYRNSALSEQLGIGHGSHGEAVITEESFRTQLRDKNARGWQTATHVQGDRAAQEFVQLLQREFDALDARERAAFIGRRHRLEHGLLVDRATLAPMAKLGITPSFHINHLYYYGDALKESLLGPARTEQILPVKTAFDFGMYPTLHADSPMFPAEPFSLMQTAITRMSRAGTPIGSHEAITPLQALQSMTINGAWQLGMEREIGSLEVGKYADLAIVDKNPLQTPAQNWRDIRVLETWIAGRR</sequence>
<dbReference type="Proteomes" id="UP000188219">
    <property type="component" value="Chromosome"/>
</dbReference>
<dbReference type="KEGG" id="maga:Mag101_01090"/>
<feature type="signal peptide" evidence="1">
    <location>
        <begin position="1"/>
        <end position="27"/>
    </location>
</feature>
<gene>
    <name evidence="3" type="ORF">Mag101_01090</name>
</gene>
<reference evidence="3" key="1">
    <citation type="submission" date="2017-02" db="EMBL/GenBank/DDBJ databases">
        <title>Genome of Microbulbifer agarilyticus GP101.</title>
        <authorList>
            <person name="Jung J."/>
            <person name="Bae S.S."/>
            <person name="Baek K."/>
        </authorList>
    </citation>
    <scope>NUCLEOTIDE SEQUENCE [LARGE SCALE GENOMIC DNA]</scope>
    <source>
        <strain evidence="3">GP101</strain>
    </source>
</reference>
<feature type="chain" id="PRO_5012298050" description="Amidohydrolase 3 domain-containing protein" evidence="1">
    <location>
        <begin position="28"/>
        <end position="562"/>
    </location>
</feature>
<dbReference type="OrthoDB" id="5734927at2"/>
<dbReference type="PANTHER" id="PTHR22642:SF2">
    <property type="entry name" value="PROTEIN LONG AFTER FAR-RED 3"/>
    <property type="match status" value="1"/>
</dbReference>
<dbReference type="Gene3D" id="2.30.40.10">
    <property type="entry name" value="Urease, subunit C, domain 1"/>
    <property type="match status" value="1"/>
</dbReference>
<proteinExistence type="predicted"/>
<dbReference type="GO" id="GO:0016810">
    <property type="term" value="F:hydrolase activity, acting on carbon-nitrogen (but not peptide) bonds"/>
    <property type="evidence" value="ECO:0007669"/>
    <property type="project" value="InterPro"/>
</dbReference>
<dbReference type="AlphaFoldDB" id="A0A1Q2M155"/>
<dbReference type="EMBL" id="CP019650">
    <property type="protein sequence ID" value="AQQ66396.1"/>
    <property type="molecule type" value="Genomic_DNA"/>
</dbReference>
<dbReference type="RefSeq" id="WP_077399574.1">
    <property type="nucleotide sequence ID" value="NZ_CP019650.1"/>
</dbReference>
<dbReference type="Gene3D" id="3.20.20.140">
    <property type="entry name" value="Metal-dependent hydrolases"/>
    <property type="match status" value="1"/>
</dbReference>
<name>A0A1Q2M155_9GAMM</name>
<dbReference type="InterPro" id="IPR032466">
    <property type="entry name" value="Metal_Hydrolase"/>
</dbReference>
<evidence type="ECO:0000313" key="4">
    <source>
        <dbReference type="Proteomes" id="UP000188219"/>
    </source>
</evidence>
<evidence type="ECO:0000313" key="3">
    <source>
        <dbReference type="EMBL" id="AQQ66396.1"/>
    </source>
</evidence>
<dbReference type="InterPro" id="IPR033932">
    <property type="entry name" value="YtcJ-like"/>
</dbReference>
<dbReference type="PANTHER" id="PTHR22642">
    <property type="entry name" value="IMIDAZOLONEPROPIONASE"/>
    <property type="match status" value="1"/>
</dbReference>
<accession>A0A1Q2M155</accession>
<organism evidence="3 4">
    <name type="scientific">Microbulbifer agarilyticus</name>
    <dbReference type="NCBI Taxonomy" id="260552"/>
    <lineage>
        <taxon>Bacteria</taxon>
        <taxon>Pseudomonadati</taxon>
        <taxon>Pseudomonadota</taxon>
        <taxon>Gammaproteobacteria</taxon>
        <taxon>Cellvibrionales</taxon>
        <taxon>Microbulbiferaceae</taxon>
        <taxon>Microbulbifer</taxon>
    </lineage>
</organism>
<keyword evidence="1" id="KW-0732">Signal</keyword>
<dbReference type="CDD" id="cd01300">
    <property type="entry name" value="YtcJ_like"/>
    <property type="match status" value="1"/>
</dbReference>
<dbReference type="InterPro" id="IPR011059">
    <property type="entry name" value="Metal-dep_hydrolase_composite"/>
</dbReference>
<dbReference type="SUPFAM" id="SSF51338">
    <property type="entry name" value="Composite domain of metallo-dependent hydrolases"/>
    <property type="match status" value="1"/>
</dbReference>
<dbReference type="Gene3D" id="3.10.310.70">
    <property type="match status" value="1"/>
</dbReference>
<dbReference type="SUPFAM" id="SSF51556">
    <property type="entry name" value="Metallo-dependent hydrolases"/>
    <property type="match status" value="1"/>
</dbReference>
<evidence type="ECO:0000256" key="1">
    <source>
        <dbReference type="SAM" id="SignalP"/>
    </source>
</evidence>